<evidence type="ECO:0000259" key="8">
    <source>
        <dbReference type="SMART" id="SM00438"/>
    </source>
</evidence>
<keyword evidence="2" id="KW-0479">Metal-binding</keyword>
<feature type="domain" description="NF-X1-type" evidence="8">
    <location>
        <begin position="419"/>
        <end position="438"/>
    </location>
</feature>
<dbReference type="AlphaFoldDB" id="A0AAJ7IXJ1"/>
<dbReference type="Pfam" id="PF01422">
    <property type="entry name" value="zf-NF-X1"/>
    <property type="match status" value="11"/>
</dbReference>
<dbReference type="CDD" id="cd22249">
    <property type="entry name" value="UDM1_RNF168_RNF169-like"/>
    <property type="match status" value="1"/>
</dbReference>
<evidence type="ECO:0000256" key="5">
    <source>
        <dbReference type="ARBA" id="ARBA00022833"/>
    </source>
</evidence>
<keyword evidence="7" id="KW-0812">Transmembrane</keyword>
<feature type="domain" description="NF-X1-type" evidence="8">
    <location>
        <begin position="627"/>
        <end position="645"/>
    </location>
</feature>
<keyword evidence="7" id="KW-0472">Membrane</keyword>
<feature type="domain" description="NF-X1-type" evidence="8">
    <location>
        <begin position="505"/>
        <end position="553"/>
    </location>
</feature>
<dbReference type="Proteomes" id="UP000694925">
    <property type="component" value="Unplaced"/>
</dbReference>
<protein>
    <submittedName>
        <fullName evidence="10">NF-X1-type zinc finger protein NFXL1</fullName>
    </submittedName>
</protein>
<organism evidence="9 10">
    <name type="scientific">Ceratina calcarata</name>
    <dbReference type="NCBI Taxonomy" id="156304"/>
    <lineage>
        <taxon>Eukaryota</taxon>
        <taxon>Metazoa</taxon>
        <taxon>Ecdysozoa</taxon>
        <taxon>Arthropoda</taxon>
        <taxon>Hexapoda</taxon>
        <taxon>Insecta</taxon>
        <taxon>Pterygota</taxon>
        <taxon>Neoptera</taxon>
        <taxon>Endopterygota</taxon>
        <taxon>Hymenoptera</taxon>
        <taxon>Apocrita</taxon>
        <taxon>Aculeata</taxon>
        <taxon>Apoidea</taxon>
        <taxon>Anthophila</taxon>
        <taxon>Apidae</taxon>
        <taxon>Ceratina</taxon>
        <taxon>Zadontomerus</taxon>
    </lineage>
</organism>
<proteinExistence type="inferred from homology"/>
<dbReference type="GO" id="GO:0000981">
    <property type="term" value="F:DNA-binding transcription factor activity, RNA polymerase II-specific"/>
    <property type="evidence" value="ECO:0007669"/>
    <property type="project" value="TreeGrafter"/>
</dbReference>
<keyword evidence="4" id="KW-0863">Zinc-finger</keyword>
<comment type="similarity">
    <text evidence="1">Belongs to the NFX1 family.</text>
</comment>
<dbReference type="SMART" id="SM00438">
    <property type="entry name" value="ZnF_NFX"/>
    <property type="match status" value="10"/>
</dbReference>
<evidence type="ECO:0000256" key="2">
    <source>
        <dbReference type="ARBA" id="ARBA00022723"/>
    </source>
</evidence>
<keyword evidence="3" id="KW-0677">Repeat</keyword>
<sequence length="831" mass="94182">MQKFKRAQAENKIAINKHLQANAYLESSSEDEDERNEDEMQNVIGKVLSAYQGREADAEKILSYLINIFQSNSAVCLICISTVKKADPIWNCSKCFAFLHLSCILHWIQDSLNVKREKGITPIWACPKCRMEYDQDEVPRNYKCFCRKVTDPSCQPWNIPHSCGETCSKPLQPECGHKCVLLCHPGPCPPCAQVVSIKCFCGKQMPQQRRCNDKNWSCGTVCNKRYQLCPHSCKEVCHSGECPPCSEVLQLKCHCKSNEELKLCSEGPWTCDKPCGRLLSCNVHTCQSTCHSLGDCEPCLLEKNRTCPCGKKRYAVSCKQEQLPTCGDTCGKLLDCGSHYCNMRCHTDRCGHCLEVVTKSCRCGSYQKEVACGKEFHCNKKCMQTRLCGRHLCNKKCCDCLIKNTYNVCEKVCDNTLNCRKHKCSAPCHSGPCYPCARTEVIHCRCGYKKITVPCGTMKKIKPPPCNKPCKIPPICHHPKRETHKCHQGPCPPCRKICGLVYKRCGHSCVAVCHTKVWVKVNKNEMKTQPAGPWDIQKETMQLKTLPCPPCEVSVPVTCLGGHETNPWPCHMARPTPCWRFCGRTLPCTNHTCELICHKVPSSVDHKNTVPCMDCEKPCLFPRPQGCTHSCPKPCHPAPCSPCKQLVKISCHCGISTLYRRCSELTSAKPEQRDELLKCGNQCPKNYACGHRCVNNCHPGPCKNERECNKKVKLFCTCKRIKKDFVCSTVQKEEIRISCDDVCKKLKEEKRLAEAALLEQKRQAEEIRNQQEIEKFERKFKPRRKGKDRLDKRQIQKESCGNYKKYSILAVLVCLIGVVMFYINVQTSSTK</sequence>
<dbReference type="GO" id="GO:0008270">
    <property type="term" value="F:zinc ion binding"/>
    <property type="evidence" value="ECO:0007669"/>
    <property type="project" value="UniProtKB-KW"/>
</dbReference>
<evidence type="ECO:0000256" key="3">
    <source>
        <dbReference type="ARBA" id="ARBA00022737"/>
    </source>
</evidence>
<feature type="domain" description="NF-X1-type" evidence="8">
    <location>
        <begin position="281"/>
        <end position="301"/>
    </location>
</feature>
<evidence type="ECO:0000313" key="9">
    <source>
        <dbReference type="Proteomes" id="UP000694925"/>
    </source>
</evidence>
<evidence type="ECO:0000256" key="7">
    <source>
        <dbReference type="SAM" id="Phobius"/>
    </source>
</evidence>
<dbReference type="InterPro" id="IPR034078">
    <property type="entry name" value="NFX1_fam"/>
</dbReference>
<feature type="transmembrane region" description="Helical" evidence="7">
    <location>
        <begin position="806"/>
        <end position="825"/>
    </location>
</feature>
<name>A0AAJ7IXJ1_9HYME</name>
<evidence type="ECO:0000256" key="4">
    <source>
        <dbReference type="ARBA" id="ARBA00022771"/>
    </source>
</evidence>
<evidence type="ECO:0000256" key="6">
    <source>
        <dbReference type="SAM" id="Coils"/>
    </source>
</evidence>
<dbReference type="PANTHER" id="PTHR12360:SF1">
    <property type="entry name" value="NF-X1-TYPE ZINC FINGER PROTEIN NFXL1"/>
    <property type="match status" value="1"/>
</dbReference>
<feature type="domain" description="NF-X1-type" evidence="8">
    <location>
        <begin position="336"/>
        <end position="355"/>
    </location>
</feature>
<evidence type="ECO:0000313" key="10">
    <source>
        <dbReference type="RefSeq" id="XP_017879030.1"/>
    </source>
</evidence>
<evidence type="ECO:0000256" key="1">
    <source>
        <dbReference type="ARBA" id="ARBA00007269"/>
    </source>
</evidence>
<keyword evidence="6" id="KW-0175">Coiled coil</keyword>
<feature type="domain" description="NF-X1-type" evidence="8">
    <location>
        <begin position="689"/>
        <end position="710"/>
    </location>
</feature>
<dbReference type="KEGG" id="ccal:108624322"/>
<keyword evidence="9" id="KW-1185">Reference proteome</keyword>
<feature type="domain" description="NF-X1-type" evidence="8">
    <location>
        <begin position="476"/>
        <end position="496"/>
    </location>
</feature>
<dbReference type="GO" id="GO:0005634">
    <property type="term" value="C:nucleus"/>
    <property type="evidence" value="ECO:0007669"/>
    <property type="project" value="InterPro"/>
</dbReference>
<dbReference type="PANTHER" id="PTHR12360">
    <property type="entry name" value="NUCLEAR TRANSCRIPTION FACTOR, X-BOX BINDING 1 NFX1"/>
    <property type="match status" value="1"/>
</dbReference>
<feature type="domain" description="NF-X1-type" evidence="8">
    <location>
        <begin position="229"/>
        <end position="247"/>
    </location>
</feature>
<dbReference type="GO" id="GO:0000977">
    <property type="term" value="F:RNA polymerase II transcription regulatory region sequence-specific DNA binding"/>
    <property type="evidence" value="ECO:0007669"/>
    <property type="project" value="TreeGrafter"/>
</dbReference>
<accession>A0AAJ7IXJ1</accession>
<feature type="domain" description="NF-X1-type" evidence="8">
    <location>
        <begin position="588"/>
        <end position="617"/>
    </location>
</feature>
<dbReference type="RefSeq" id="XP_017879030.1">
    <property type="nucleotide sequence ID" value="XM_018023541.2"/>
</dbReference>
<feature type="domain" description="NF-X1-type" evidence="8">
    <location>
        <begin position="175"/>
        <end position="193"/>
    </location>
</feature>
<dbReference type="CDD" id="cd06008">
    <property type="entry name" value="NF-X1-zinc-finger"/>
    <property type="match status" value="6"/>
</dbReference>
<dbReference type="InterPro" id="IPR000967">
    <property type="entry name" value="Znf_NFX1"/>
</dbReference>
<gene>
    <name evidence="10" type="primary">LOC108624322</name>
</gene>
<feature type="coiled-coil region" evidence="6">
    <location>
        <begin position="743"/>
        <end position="775"/>
    </location>
</feature>
<keyword evidence="7" id="KW-1133">Transmembrane helix</keyword>
<dbReference type="GeneID" id="108624322"/>
<reference evidence="10" key="1">
    <citation type="submission" date="2025-08" db="UniProtKB">
        <authorList>
            <consortium name="RefSeq"/>
        </authorList>
    </citation>
    <scope>IDENTIFICATION</scope>
    <source>
        <tissue evidence="10">Whole body</tissue>
    </source>
</reference>
<keyword evidence="5" id="KW-0862">Zinc</keyword>